<dbReference type="InterPro" id="IPR026634">
    <property type="entry name" value="TPST-like"/>
</dbReference>
<keyword evidence="1 2" id="KW-0808">Transferase</keyword>
<dbReference type="GeneID" id="95614490"/>
<gene>
    <name evidence="2" type="ORF">CP980_28510</name>
</gene>
<dbReference type="Gene3D" id="3.40.50.300">
    <property type="entry name" value="P-loop containing nucleotide triphosphate hydrolases"/>
    <property type="match status" value="1"/>
</dbReference>
<reference evidence="2 3" key="1">
    <citation type="submission" date="2017-09" db="EMBL/GenBank/DDBJ databases">
        <authorList>
            <person name="Lee N."/>
            <person name="Cho B.-K."/>
        </authorList>
    </citation>
    <scope>NUCLEOTIDE SEQUENCE [LARGE SCALE GENOMIC DNA]</scope>
    <source>
        <strain evidence="2 3">ATCC 27476</strain>
    </source>
</reference>
<dbReference type="PANTHER" id="PTHR12788:SF10">
    <property type="entry name" value="PROTEIN-TYROSINE SULFOTRANSFERASE"/>
    <property type="match status" value="1"/>
</dbReference>
<evidence type="ECO:0000313" key="2">
    <source>
        <dbReference type="EMBL" id="QEV48499.1"/>
    </source>
</evidence>
<sequence length="267" mass="29618">MNTPADARKAPSSRLVESPVFVISTVRSGSTLLRCVLNSHSQLHADHEMHLGGLRVEIDTKPAAAATDEMGLTATELEHMLWDRLLDHQLKASGKSVLVEKTPGNVAMWKRLAECWPHARYIFLLRHPVHVLESLSEIFRDQLADISLSQTPEEVEAKVRSSAVAQISPMLEAVAEARAHLDGITVRYEDLTTSPDVVTKTICDYLGVPWEAEMLNYGSHDHGSFRMFLGDWRERISSGVIQPHRRLPAIDEVPADLAGQCKALGYA</sequence>
<dbReference type="RefSeq" id="WP_150529355.1">
    <property type="nucleotide sequence ID" value="NZ_BNBW01000003.1"/>
</dbReference>
<dbReference type="Pfam" id="PF13469">
    <property type="entry name" value="Sulfotransfer_3"/>
    <property type="match status" value="1"/>
</dbReference>
<dbReference type="SUPFAM" id="SSF52540">
    <property type="entry name" value="P-loop containing nucleoside triphosphate hydrolases"/>
    <property type="match status" value="1"/>
</dbReference>
<proteinExistence type="predicted"/>
<protein>
    <submittedName>
        <fullName evidence="2">Sulfotransferase</fullName>
    </submittedName>
</protein>
<dbReference type="AlphaFoldDB" id="A0A5J6JC75"/>
<dbReference type="PANTHER" id="PTHR12788">
    <property type="entry name" value="PROTEIN-TYROSINE SULFOTRANSFERASE 2"/>
    <property type="match status" value="1"/>
</dbReference>
<dbReference type="Proteomes" id="UP000325563">
    <property type="component" value="Chromosome"/>
</dbReference>
<dbReference type="InterPro" id="IPR027417">
    <property type="entry name" value="P-loop_NTPase"/>
</dbReference>
<keyword evidence="3" id="KW-1185">Reference proteome</keyword>
<evidence type="ECO:0000313" key="3">
    <source>
        <dbReference type="Proteomes" id="UP000325563"/>
    </source>
</evidence>
<name>A0A5J6JC75_STRVI</name>
<dbReference type="GO" id="GO:0008476">
    <property type="term" value="F:protein-tyrosine sulfotransferase activity"/>
    <property type="evidence" value="ECO:0007669"/>
    <property type="project" value="InterPro"/>
</dbReference>
<dbReference type="EMBL" id="CP023692">
    <property type="protein sequence ID" value="QEV48499.1"/>
    <property type="molecule type" value="Genomic_DNA"/>
</dbReference>
<evidence type="ECO:0000256" key="1">
    <source>
        <dbReference type="ARBA" id="ARBA00022679"/>
    </source>
</evidence>
<organism evidence="2 3">
    <name type="scientific">Streptomyces vinaceus</name>
    <dbReference type="NCBI Taxonomy" id="1960"/>
    <lineage>
        <taxon>Bacteria</taxon>
        <taxon>Bacillati</taxon>
        <taxon>Actinomycetota</taxon>
        <taxon>Actinomycetes</taxon>
        <taxon>Kitasatosporales</taxon>
        <taxon>Streptomycetaceae</taxon>
        <taxon>Streptomyces</taxon>
    </lineage>
</organism>
<accession>A0A5J6JC75</accession>
<dbReference type="KEGG" id="svn:CP980_28510"/>